<dbReference type="Gene3D" id="3.40.50.2000">
    <property type="entry name" value="Glycogen Phosphorylase B"/>
    <property type="match status" value="2"/>
</dbReference>
<dbReference type="InterPro" id="IPR001296">
    <property type="entry name" value="Glyco_trans_1"/>
</dbReference>
<evidence type="ECO:0000313" key="5">
    <source>
        <dbReference type="EMBL" id="OGE65426.1"/>
    </source>
</evidence>
<dbReference type="GO" id="GO:0016757">
    <property type="term" value="F:glycosyltransferase activity"/>
    <property type="evidence" value="ECO:0007669"/>
    <property type="project" value="UniProtKB-KW"/>
</dbReference>
<comment type="caution">
    <text evidence="5">The sequence shown here is derived from an EMBL/GenBank/DDBJ whole genome shotgun (WGS) entry which is preliminary data.</text>
</comment>
<comment type="similarity">
    <text evidence="1">Belongs to the glycosyltransferase group 1 family. Glycosyltransferase 4 subfamily.</text>
</comment>
<protein>
    <recommendedName>
        <fullName evidence="4">Glycosyl transferase family 1 domain-containing protein</fullName>
    </recommendedName>
</protein>
<dbReference type="CDD" id="cd03801">
    <property type="entry name" value="GT4_PimA-like"/>
    <property type="match status" value="1"/>
</dbReference>
<dbReference type="SUPFAM" id="SSF53756">
    <property type="entry name" value="UDP-Glycosyltransferase/glycogen phosphorylase"/>
    <property type="match status" value="1"/>
</dbReference>
<organism evidence="5 6">
    <name type="scientific">Candidatus Daviesbacteria bacterium RIFCSPLOWO2_01_FULL_40_24</name>
    <dbReference type="NCBI Taxonomy" id="1797787"/>
    <lineage>
        <taxon>Bacteria</taxon>
        <taxon>Candidatus Daviesiibacteriota</taxon>
    </lineage>
</organism>
<dbReference type="PANTHER" id="PTHR12526">
    <property type="entry name" value="GLYCOSYLTRANSFERASE"/>
    <property type="match status" value="1"/>
</dbReference>
<reference evidence="5 6" key="1">
    <citation type="journal article" date="2016" name="Nat. Commun.">
        <title>Thousands of microbial genomes shed light on interconnected biogeochemical processes in an aquifer system.</title>
        <authorList>
            <person name="Anantharaman K."/>
            <person name="Brown C.T."/>
            <person name="Hug L.A."/>
            <person name="Sharon I."/>
            <person name="Castelle C.J."/>
            <person name="Probst A.J."/>
            <person name="Thomas B.C."/>
            <person name="Singh A."/>
            <person name="Wilkins M.J."/>
            <person name="Karaoz U."/>
            <person name="Brodie E.L."/>
            <person name="Williams K.H."/>
            <person name="Hubbard S.S."/>
            <person name="Banfield J.F."/>
        </authorList>
    </citation>
    <scope>NUCLEOTIDE SEQUENCE [LARGE SCALE GENOMIC DNA]</scope>
</reference>
<dbReference type="EMBL" id="MFDO01000018">
    <property type="protein sequence ID" value="OGE65426.1"/>
    <property type="molecule type" value="Genomic_DNA"/>
</dbReference>
<evidence type="ECO:0000256" key="1">
    <source>
        <dbReference type="ARBA" id="ARBA00009481"/>
    </source>
</evidence>
<dbReference type="Proteomes" id="UP000178017">
    <property type="component" value="Unassembled WGS sequence"/>
</dbReference>
<evidence type="ECO:0000313" key="6">
    <source>
        <dbReference type="Proteomes" id="UP000178017"/>
    </source>
</evidence>
<name>A0A1F5MJ68_9BACT</name>
<accession>A0A1F5MJ68</accession>
<evidence type="ECO:0000259" key="4">
    <source>
        <dbReference type="Pfam" id="PF00534"/>
    </source>
</evidence>
<evidence type="ECO:0000256" key="2">
    <source>
        <dbReference type="ARBA" id="ARBA00022676"/>
    </source>
</evidence>
<gene>
    <name evidence="5" type="ORF">A3B49_00885</name>
</gene>
<feature type="domain" description="Glycosyl transferase family 1" evidence="4">
    <location>
        <begin position="139"/>
        <end position="290"/>
    </location>
</feature>
<evidence type="ECO:0000256" key="3">
    <source>
        <dbReference type="ARBA" id="ARBA00022679"/>
    </source>
</evidence>
<dbReference type="AlphaFoldDB" id="A0A1F5MJ68"/>
<keyword evidence="2" id="KW-0328">Glycosyltransferase</keyword>
<keyword evidence="3" id="KW-0808">Transferase</keyword>
<proteinExistence type="inferred from homology"/>
<dbReference type="PANTHER" id="PTHR12526:SF640">
    <property type="entry name" value="COLANIC ACID BIOSYNTHESIS GLYCOSYLTRANSFERASE WCAL-RELATED"/>
    <property type="match status" value="1"/>
</dbReference>
<sequence length="313" mass="35699">MKILILSRYQNQIARGAEVFVNELVSRLSKSHNVTVLSGDQADSLQWMKDKYDVVIPINGRLQSLIVSIGRLFKSYKVLISGHSGIGRDDLWNLITRPDIFVALTKKMDSWAKRWSFGVRVVKITNGVDLQKFNPVGEKVPLDLPKPIILSVGAMSWYKHHERTIEAVSRLLNVSLLLIGTGELKNSIEELGRKKLGKRFKLLKARYQDMPNIYRSCDLFTLPSWEREAFGIVYLEAMASNLAVVAPNDDSRREIVGMGGILTNTEDPDHFAASIREALKSDWAKLPREQAEKFDWETIAIRYEKIFLELKQQ</sequence>
<dbReference type="Pfam" id="PF00534">
    <property type="entry name" value="Glycos_transf_1"/>
    <property type="match status" value="1"/>
</dbReference>